<feature type="region of interest" description="Disordered" evidence="1">
    <location>
        <begin position="473"/>
        <end position="516"/>
    </location>
</feature>
<proteinExistence type="predicted"/>
<feature type="region of interest" description="Disordered" evidence="1">
    <location>
        <begin position="548"/>
        <end position="609"/>
    </location>
</feature>
<dbReference type="Proteomes" id="UP000515125">
    <property type="component" value="Unplaced"/>
</dbReference>
<keyword evidence="2" id="KW-1185">Reference proteome</keyword>
<feature type="region of interest" description="Disordered" evidence="1">
    <location>
        <begin position="123"/>
        <end position="162"/>
    </location>
</feature>
<reference evidence="3" key="1">
    <citation type="submission" date="2025-08" db="UniProtKB">
        <authorList>
            <consortium name="RefSeq"/>
        </authorList>
    </citation>
    <scope>IDENTIFICATION</scope>
</reference>
<dbReference type="GeneID" id="113146514"/>
<feature type="compositionally biased region" description="Low complexity" evidence="1">
    <location>
        <begin position="480"/>
        <end position="516"/>
    </location>
</feature>
<organism evidence="2 3">
    <name type="scientific">Cyclospora cayetanensis</name>
    <dbReference type="NCBI Taxonomy" id="88456"/>
    <lineage>
        <taxon>Eukaryota</taxon>
        <taxon>Sar</taxon>
        <taxon>Alveolata</taxon>
        <taxon>Apicomplexa</taxon>
        <taxon>Conoidasida</taxon>
        <taxon>Coccidia</taxon>
        <taxon>Eucoccidiorida</taxon>
        <taxon>Eimeriorina</taxon>
        <taxon>Eimeriidae</taxon>
        <taxon>Cyclospora</taxon>
    </lineage>
</organism>
<feature type="compositionally biased region" description="Polar residues" evidence="1">
    <location>
        <begin position="572"/>
        <end position="581"/>
    </location>
</feature>
<gene>
    <name evidence="3" type="primary">LOC113146514</name>
</gene>
<accession>A0A6P6RQ31</accession>
<feature type="region of interest" description="Disordered" evidence="1">
    <location>
        <begin position="194"/>
        <end position="308"/>
    </location>
</feature>
<dbReference type="AlphaFoldDB" id="A0A6P6RQ31"/>
<dbReference type="GO" id="GO:0030014">
    <property type="term" value="C:CCR4-NOT complex"/>
    <property type="evidence" value="ECO:0007669"/>
    <property type="project" value="InterPro"/>
</dbReference>
<feature type="region of interest" description="Disordered" evidence="1">
    <location>
        <begin position="1"/>
        <end position="27"/>
    </location>
</feature>
<evidence type="ECO:0000313" key="3">
    <source>
        <dbReference type="RefSeq" id="XP_026189833.1"/>
    </source>
</evidence>
<dbReference type="PANTHER" id="PTHR12603">
    <property type="entry name" value="CCR4-NOT TRANSCRIPTION COMPLEX RELATED"/>
    <property type="match status" value="1"/>
</dbReference>
<feature type="compositionally biased region" description="Low complexity" evidence="1">
    <location>
        <begin position="236"/>
        <end position="255"/>
    </location>
</feature>
<evidence type="ECO:0000313" key="2">
    <source>
        <dbReference type="Proteomes" id="UP000515125"/>
    </source>
</evidence>
<dbReference type="PANTHER" id="PTHR12603:SF0">
    <property type="entry name" value="CCR4-NOT TRANSCRIPTION COMPLEX SUBUNIT 4"/>
    <property type="match status" value="1"/>
</dbReference>
<feature type="compositionally biased region" description="Low complexity" evidence="1">
    <location>
        <begin position="283"/>
        <end position="308"/>
    </location>
</feature>
<dbReference type="InterPro" id="IPR039780">
    <property type="entry name" value="Mot2"/>
</dbReference>
<protein>
    <submittedName>
        <fullName evidence="3">AF4/FMR2 family member 4-like</fullName>
    </submittedName>
</protein>
<evidence type="ECO:0000256" key="1">
    <source>
        <dbReference type="SAM" id="MobiDB-lite"/>
    </source>
</evidence>
<dbReference type="GO" id="GO:0016567">
    <property type="term" value="P:protein ubiquitination"/>
    <property type="evidence" value="ECO:0007669"/>
    <property type="project" value="TreeGrafter"/>
</dbReference>
<feature type="compositionally biased region" description="Polar residues" evidence="1">
    <location>
        <begin position="256"/>
        <end position="268"/>
    </location>
</feature>
<feature type="compositionally biased region" description="Basic and acidic residues" evidence="1">
    <location>
        <begin position="582"/>
        <end position="591"/>
    </location>
</feature>
<dbReference type="RefSeq" id="XP_026189833.1">
    <property type="nucleotide sequence ID" value="XM_026334048.1"/>
</dbReference>
<feature type="compositionally biased region" description="Low complexity" evidence="1">
    <location>
        <begin position="554"/>
        <end position="565"/>
    </location>
</feature>
<feature type="compositionally biased region" description="Basic and acidic residues" evidence="1">
    <location>
        <begin position="1"/>
        <end position="12"/>
    </location>
</feature>
<name>A0A6P6RQ31_9EIME</name>
<feature type="compositionally biased region" description="Low complexity" evidence="1">
    <location>
        <begin position="129"/>
        <end position="140"/>
    </location>
</feature>
<sequence length="761" mass="82135">MHRRGIDVEPRWHLKPRAFSPQTPQTRAPTHWERAAAAAAAAAATTTATTAAATAAATTAAAAAADTCQESAAAALSKTPESWLSFADVDHGSAGGNDFLGWNVGSSSCSAAALLLQDMPQVVSRGNGSTQESPPSSSETLFRAPIQMPPSPASPVAPSSCVQNRLPQQPQWLAQLPANTQAAAACYAQFAGGGGASPCAQTSSPQRLSPPFSGVPQGFVLSHHQQEQQQDKHQKQQQQDQHQKQQQQDKQQQQQPSRQRAQRAGSTPKSRRPTAAAIPSKRSLSASPSSSSSAESAPSAVGGSVASHASPPRIAAKWWEVPQPREIPPLTAEDVEQLIQQQHLPHCPSVVYDKARFCFYALWRLRDGVLQRRRCSIHVLGAREAHRQAVQTLMLKFGFEGAHHKALDWYEAKRVELGLNEAPAHTEADMEFALSLSAEELLALAQQAPDAVPPAGTHEGALLSAAAVSFSQHSSKKRSLQQQSQQSQQRQQSQQQQSQHSQQSQSQQQSQQQQQQHLLPFHTYTPSAVASSYEPEGQVELPPISLASAGEDTPQQQLLLQQQQQQPPPQQRSKTQAATSSTHRDAADPPREANYALPGNRKQSEAAARNTAVAARLELPPVRPGFGSNCQRIAAAACAARRKGRYTRLAPAAPHTYTEKKALPVCLTGCGAEARRFRRMEWQRSSLCRSLSYKAFVFFACGVEATQQWRGRGPWLAGKKACTGRHLRFSRFPRIGAACRAGCSCRACSVASLNAPSHPAC</sequence>
<feature type="compositionally biased region" description="Basic and acidic residues" evidence="1">
    <location>
        <begin position="224"/>
        <end position="234"/>
    </location>
</feature>
<dbReference type="OrthoDB" id="348822at2759"/>
<dbReference type="GO" id="GO:0004842">
    <property type="term" value="F:ubiquitin-protein transferase activity"/>
    <property type="evidence" value="ECO:0007669"/>
    <property type="project" value="InterPro"/>
</dbReference>